<keyword evidence="2" id="KW-1133">Transmembrane helix</keyword>
<evidence type="ECO:0000256" key="2">
    <source>
        <dbReference type="SAM" id="Phobius"/>
    </source>
</evidence>
<proteinExistence type="predicted"/>
<keyword evidence="2" id="KW-0812">Transmembrane</keyword>
<reference evidence="3" key="1">
    <citation type="journal article" date="2020" name="Stud. Mycol.">
        <title>101 Dothideomycetes genomes: a test case for predicting lifestyles and emergence of pathogens.</title>
        <authorList>
            <person name="Haridas S."/>
            <person name="Albert R."/>
            <person name="Binder M."/>
            <person name="Bloem J."/>
            <person name="Labutti K."/>
            <person name="Salamov A."/>
            <person name="Andreopoulos B."/>
            <person name="Baker S."/>
            <person name="Barry K."/>
            <person name="Bills G."/>
            <person name="Bluhm B."/>
            <person name="Cannon C."/>
            <person name="Castanera R."/>
            <person name="Culley D."/>
            <person name="Daum C."/>
            <person name="Ezra D."/>
            <person name="Gonzalez J."/>
            <person name="Henrissat B."/>
            <person name="Kuo A."/>
            <person name="Liang C."/>
            <person name="Lipzen A."/>
            <person name="Lutzoni F."/>
            <person name="Magnuson J."/>
            <person name="Mondo S."/>
            <person name="Nolan M."/>
            <person name="Ohm R."/>
            <person name="Pangilinan J."/>
            <person name="Park H.-J."/>
            <person name="Ramirez L."/>
            <person name="Alfaro M."/>
            <person name="Sun H."/>
            <person name="Tritt A."/>
            <person name="Yoshinaga Y."/>
            <person name="Zwiers L.-H."/>
            <person name="Turgeon B."/>
            <person name="Goodwin S."/>
            <person name="Spatafora J."/>
            <person name="Crous P."/>
            <person name="Grigoriev I."/>
        </authorList>
    </citation>
    <scope>NUCLEOTIDE SEQUENCE</scope>
    <source>
        <strain evidence="3">CBS 122681</strain>
    </source>
</reference>
<protein>
    <submittedName>
        <fullName evidence="3">Uncharacterized protein</fullName>
    </submittedName>
</protein>
<sequence length="186" mass="21057">MYVLATNDSSDLKEPQGLSPKVILILSLTLASIVLLAIVMGIIHCIRKRRNRRVVAQNLPLPPVSYRPAEVAVDRTPPIPPKSPFRPRNPTVPEITTMPNIPQGLSYEQAYTQPRPLQDVYLPRHYATVGHGHERNVHRESDYNFSRPWGSVGHAHGRNIGHENMVSMRSPVQSYDAGNRRTLYWL</sequence>
<organism evidence="3 4">
    <name type="scientific">Lophiostoma macrostomum CBS 122681</name>
    <dbReference type="NCBI Taxonomy" id="1314788"/>
    <lineage>
        <taxon>Eukaryota</taxon>
        <taxon>Fungi</taxon>
        <taxon>Dikarya</taxon>
        <taxon>Ascomycota</taxon>
        <taxon>Pezizomycotina</taxon>
        <taxon>Dothideomycetes</taxon>
        <taxon>Pleosporomycetidae</taxon>
        <taxon>Pleosporales</taxon>
        <taxon>Lophiostomataceae</taxon>
        <taxon>Lophiostoma</taxon>
    </lineage>
</organism>
<gene>
    <name evidence="3" type="ORF">K491DRAFT_721428</name>
</gene>
<keyword evidence="4" id="KW-1185">Reference proteome</keyword>
<dbReference type="Proteomes" id="UP000799324">
    <property type="component" value="Unassembled WGS sequence"/>
</dbReference>
<feature type="transmembrane region" description="Helical" evidence="2">
    <location>
        <begin position="22"/>
        <end position="43"/>
    </location>
</feature>
<dbReference type="OrthoDB" id="3801234at2759"/>
<dbReference type="EMBL" id="MU004482">
    <property type="protein sequence ID" value="KAF2649686.1"/>
    <property type="molecule type" value="Genomic_DNA"/>
</dbReference>
<keyword evidence="2" id="KW-0472">Membrane</keyword>
<name>A0A6A6SP98_9PLEO</name>
<feature type="region of interest" description="Disordered" evidence="1">
    <location>
        <begin position="73"/>
        <end position="94"/>
    </location>
</feature>
<evidence type="ECO:0000313" key="4">
    <source>
        <dbReference type="Proteomes" id="UP000799324"/>
    </source>
</evidence>
<dbReference type="AlphaFoldDB" id="A0A6A6SP98"/>
<evidence type="ECO:0000313" key="3">
    <source>
        <dbReference type="EMBL" id="KAF2649686.1"/>
    </source>
</evidence>
<evidence type="ECO:0000256" key="1">
    <source>
        <dbReference type="SAM" id="MobiDB-lite"/>
    </source>
</evidence>
<accession>A0A6A6SP98</accession>